<feature type="domain" description="DprA winged helix" evidence="3">
    <location>
        <begin position="315"/>
        <end position="361"/>
    </location>
</feature>
<keyword evidence="6" id="KW-1185">Reference proteome</keyword>
<organism evidence="5 6">
    <name type="scientific">Rosenbergiella nectarea</name>
    <dbReference type="NCBI Taxonomy" id="988801"/>
    <lineage>
        <taxon>Bacteria</taxon>
        <taxon>Pseudomonadati</taxon>
        <taxon>Pseudomonadota</taxon>
        <taxon>Gammaproteobacteria</taxon>
        <taxon>Enterobacterales</taxon>
        <taxon>Erwiniaceae</taxon>
        <taxon>Rosenbergiella</taxon>
    </lineage>
</organism>
<reference evidence="6" key="1">
    <citation type="submission" date="2016-10" db="EMBL/GenBank/DDBJ databases">
        <authorList>
            <person name="Varghese N."/>
            <person name="Submissions S."/>
        </authorList>
    </citation>
    <scope>NUCLEOTIDE SEQUENCE [LARGE SCALE GENOMIC DNA]</scope>
    <source>
        <strain evidence="6">8N4</strain>
    </source>
</reference>
<dbReference type="GO" id="GO:0009294">
    <property type="term" value="P:DNA-mediated transformation"/>
    <property type="evidence" value="ECO:0007669"/>
    <property type="project" value="InterPro"/>
</dbReference>
<dbReference type="Pfam" id="PF17782">
    <property type="entry name" value="WHD_DprA"/>
    <property type="match status" value="1"/>
</dbReference>
<dbReference type="PANTHER" id="PTHR43022">
    <property type="entry name" value="PROTEIN SMF"/>
    <property type="match status" value="1"/>
</dbReference>
<name>A0A1H9MV82_9GAMM</name>
<dbReference type="Gene3D" id="3.40.50.450">
    <property type="match status" value="1"/>
</dbReference>
<dbReference type="Pfam" id="PF25317">
    <property type="entry name" value="SAM_SMF"/>
    <property type="match status" value="1"/>
</dbReference>
<dbReference type="InterPro" id="IPR036388">
    <property type="entry name" value="WH-like_DNA-bd_sf"/>
</dbReference>
<dbReference type="STRING" id="988801.SAMN05216522_11841"/>
<evidence type="ECO:0000259" key="2">
    <source>
        <dbReference type="Pfam" id="PF02481"/>
    </source>
</evidence>
<dbReference type="AlphaFoldDB" id="A0A1H9MV82"/>
<evidence type="ECO:0000259" key="3">
    <source>
        <dbReference type="Pfam" id="PF17782"/>
    </source>
</evidence>
<comment type="similarity">
    <text evidence="1">Belongs to the DprA/Smf family.</text>
</comment>
<dbReference type="InterPro" id="IPR057338">
    <property type="entry name" value="DprA_SAM"/>
</dbReference>
<dbReference type="Gene3D" id="1.10.10.10">
    <property type="entry name" value="Winged helix-like DNA-binding domain superfamily/Winged helix DNA-binding domain"/>
    <property type="match status" value="1"/>
</dbReference>
<dbReference type="NCBIfam" id="TIGR00732">
    <property type="entry name" value="dprA"/>
    <property type="match status" value="1"/>
</dbReference>
<feature type="domain" description="Smf/DprA SLOG" evidence="2">
    <location>
        <begin position="78"/>
        <end position="287"/>
    </location>
</feature>
<evidence type="ECO:0000313" key="6">
    <source>
        <dbReference type="Proteomes" id="UP000242515"/>
    </source>
</evidence>
<dbReference type="InterPro" id="IPR003488">
    <property type="entry name" value="DprA"/>
</dbReference>
<dbReference type="EMBL" id="FOGC01000018">
    <property type="protein sequence ID" value="SER27616.1"/>
    <property type="molecule type" value="Genomic_DNA"/>
</dbReference>
<accession>A0A1H9MV82</accession>
<gene>
    <name evidence="5" type="ORF">SAMN05216522_11841</name>
</gene>
<dbReference type="OrthoDB" id="9785707at2"/>
<dbReference type="RefSeq" id="WP_092678380.1">
    <property type="nucleotide sequence ID" value="NZ_FOGC01000018.1"/>
</dbReference>
<dbReference type="SUPFAM" id="SSF102405">
    <property type="entry name" value="MCP/YpsA-like"/>
    <property type="match status" value="1"/>
</dbReference>
<sequence>MQTKFEEIETWLRCVAIKNIKYPDRLYLLDALQQYSQISRDTLRQLRLTERQISQYNGFSAREITRAQRWITDKDQHFIHYYHPYYPESLKQCASPPLYLFASGNVELLGKVQLAIVGSRNCSYYGRYWAAKLSSDIACHNVVITSGLAVGIDAIAHRAASSSSGETIAVLGSGLGHIYPPENISLYKEIIDKGGLVVSEFPLGVPPIGVNFPRRNRIISGLSAGTLVVEASLRSGSLITARYALEQNRNVYALPGSLHSPSSAGCHWLIQQGGLLVREAGDIIEDLHSAHPSVLYPPLKSINFEQSDKVPLPFASLLANVGDEVTSVDVVAERAGQPVPETVVALLELELAGWIAAVPGGYVRLRRASHVRRSNVLV</sequence>
<protein>
    <submittedName>
        <fullName evidence="5">DNA processing protein</fullName>
    </submittedName>
</protein>
<dbReference type="PANTHER" id="PTHR43022:SF1">
    <property type="entry name" value="PROTEIN SMF"/>
    <property type="match status" value="1"/>
</dbReference>
<dbReference type="Pfam" id="PF02481">
    <property type="entry name" value="DNA_processg_A"/>
    <property type="match status" value="1"/>
</dbReference>
<dbReference type="InterPro" id="IPR057666">
    <property type="entry name" value="DrpA_SLOG"/>
</dbReference>
<evidence type="ECO:0000256" key="1">
    <source>
        <dbReference type="ARBA" id="ARBA00006525"/>
    </source>
</evidence>
<feature type="domain" description="Smf/DprA SAM" evidence="4">
    <location>
        <begin position="7"/>
        <end position="69"/>
    </location>
</feature>
<dbReference type="Proteomes" id="UP000242515">
    <property type="component" value="Unassembled WGS sequence"/>
</dbReference>
<evidence type="ECO:0000313" key="5">
    <source>
        <dbReference type="EMBL" id="SER27616.1"/>
    </source>
</evidence>
<dbReference type="InterPro" id="IPR041614">
    <property type="entry name" value="DprA_WH"/>
</dbReference>
<proteinExistence type="inferred from homology"/>
<evidence type="ECO:0000259" key="4">
    <source>
        <dbReference type="Pfam" id="PF25317"/>
    </source>
</evidence>